<dbReference type="Gene3D" id="3.90.79.10">
    <property type="entry name" value="Nucleoside Triphosphate Pyrophosphohydrolase"/>
    <property type="match status" value="1"/>
</dbReference>
<protein>
    <submittedName>
        <fullName evidence="4">ADP-ribose pyrophosphatase YjhB (NUDIX family)</fullName>
    </submittedName>
</protein>
<dbReference type="PANTHER" id="PTHR43046:SF16">
    <property type="entry name" value="ADP-RIBOSE PYROPHOSPHATASE YJHB-RELATED"/>
    <property type="match status" value="1"/>
</dbReference>
<keyword evidence="5" id="KW-1185">Reference proteome</keyword>
<evidence type="ECO:0000313" key="4">
    <source>
        <dbReference type="EMBL" id="RKS75240.1"/>
    </source>
</evidence>
<dbReference type="EMBL" id="RBWV01000011">
    <property type="protein sequence ID" value="RKS75240.1"/>
    <property type="molecule type" value="Genomic_DNA"/>
</dbReference>
<dbReference type="InterPro" id="IPR015797">
    <property type="entry name" value="NUDIX_hydrolase-like_dom_sf"/>
</dbReference>
<dbReference type="RefSeq" id="WP_121193048.1">
    <property type="nucleotide sequence ID" value="NZ_RBWV01000011.1"/>
</dbReference>
<organism evidence="4 5">
    <name type="scientific">Motilibacter peucedani</name>
    <dbReference type="NCBI Taxonomy" id="598650"/>
    <lineage>
        <taxon>Bacteria</taxon>
        <taxon>Bacillati</taxon>
        <taxon>Actinomycetota</taxon>
        <taxon>Actinomycetes</taxon>
        <taxon>Motilibacterales</taxon>
        <taxon>Motilibacteraceae</taxon>
        <taxon>Motilibacter</taxon>
    </lineage>
</organism>
<dbReference type="Pfam" id="PF00293">
    <property type="entry name" value="NUDIX"/>
    <property type="match status" value="1"/>
</dbReference>
<feature type="domain" description="Nudix hydrolase" evidence="3">
    <location>
        <begin position="18"/>
        <end position="155"/>
    </location>
</feature>
<dbReference type="PROSITE" id="PS00893">
    <property type="entry name" value="NUDIX_BOX"/>
    <property type="match status" value="1"/>
</dbReference>
<dbReference type="PANTHER" id="PTHR43046">
    <property type="entry name" value="GDP-MANNOSE MANNOSYL HYDROLASE"/>
    <property type="match status" value="1"/>
</dbReference>
<comment type="cofactor">
    <cofactor evidence="1">
        <name>Mg(2+)</name>
        <dbReference type="ChEBI" id="CHEBI:18420"/>
    </cofactor>
</comment>
<dbReference type="Proteomes" id="UP000281955">
    <property type="component" value="Unassembled WGS sequence"/>
</dbReference>
<dbReference type="GO" id="GO:0016787">
    <property type="term" value="F:hydrolase activity"/>
    <property type="evidence" value="ECO:0007669"/>
    <property type="project" value="UniProtKB-KW"/>
</dbReference>
<dbReference type="CDD" id="cd04683">
    <property type="entry name" value="NUDIX_Hydrolase"/>
    <property type="match status" value="1"/>
</dbReference>
<name>A0A420XPQ3_9ACTN</name>
<evidence type="ECO:0000313" key="5">
    <source>
        <dbReference type="Proteomes" id="UP000281955"/>
    </source>
</evidence>
<dbReference type="SUPFAM" id="SSF55811">
    <property type="entry name" value="Nudix"/>
    <property type="match status" value="1"/>
</dbReference>
<evidence type="ECO:0000256" key="1">
    <source>
        <dbReference type="ARBA" id="ARBA00001946"/>
    </source>
</evidence>
<comment type="caution">
    <text evidence="4">The sequence shown here is derived from an EMBL/GenBank/DDBJ whole genome shotgun (WGS) entry which is preliminary data.</text>
</comment>
<sequence>MSADSATCADRPEGAAYALVPAAYVVLRRGDGPGEVLLQLRQGTGYLDGHWACGAAGHVEAGESVVQAAVREAREELGVELSPDSLRPLCGMHRSGGTGLAVDERADFFFEAREWAGEPALQEADRAADLRWYALDALPEPVVPHERLVLEHLLRGTLPAVLAVGFEPADARPVVHSAPVADHPVGGSA</sequence>
<accession>A0A420XPQ3</accession>
<dbReference type="InterPro" id="IPR020084">
    <property type="entry name" value="NUDIX_hydrolase_CS"/>
</dbReference>
<dbReference type="InParanoid" id="A0A420XPQ3"/>
<dbReference type="InterPro" id="IPR000086">
    <property type="entry name" value="NUDIX_hydrolase_dom"/>
</dbReference>
<dbReference type="PROSITE" id="PS51462">
    <property type="entry name" value="NUDIX"/>
    <property type="match status" value="1"/>
</dbReference>
<dbReference type="AlphaFoldDB" id="A0A420XPQ3"/>
<evidence type="ECO:0000259" key="3">
    <source>
        <dbReference type="PROSITE" id="PS51462"/>
    </source>
</evidence>
<keyword evidence="2" id="KW-0378">Hydrolase</keyword>
<gene>
    <name evidence="4" type="ORF">CLV35_1699</name>
</gene>
<reference evidence="4 5" key="1">
    <citation type="submission" date="2018-10" db="EMBL/GenBank/DDBJ databases">
        <title>Genomic Encyclopedia of Archaeal and Bacterial Type Strains, Phase II (KMG-II): from individual species to whole genera.</title>
        <authorList>
            <person name="Goeker M."/>
        </authorList>
    </citation>
    <scope>NUCLEOTIDE SEQUENCE [LARGE SCALE GENOMIC DNA]</scope>
    <source>
        <strain evidence="4 5">RP-AC37</strain>
    </source>
</reference>
<evidence type="ECO:0000256" key="2">
    <source>
        <dbReference type="ARBA" id="ARBA00022801"/>
    </source>
</evidence>
<proteinExistence type="predicted"/>
<dbReference type="OrthoDB" id="21342at2"/>